<dbReference type="Proteomes" id="UP001279734">
    <property type="component" value="Unassembled WGS sequence"/>
</dbReference>
<evidence type="ECO:0000313" key="2">
    <source>
        <dbReference type="EMBL" id="GMH02092.1"/>
    </source>
</evidence>
<comment type="caution">
    <text evidence="2">The sequence shown here is derived from an EMBL/GenBank/DDBJ whole genome shotgun (WGS) entry which is preliminary data.</text>
</comment>
<keyword evidence="3" id="KW-1185">Reference proteome</keyword>
<name>A0AAD3S0M5_NEPGR</name>
<sequence>MPSLVLAPKRPGGRGVFNAGRWVGSIDDPGMVDGRYLRTPDNPGSREAHPWSISRGLGTSVQKFWTIEPGGKPEWDDPLPGKIRLLSGDAESAKDPCFAHVASPITDSGLVLAEADAGPKGVLVDAGGVSHCSRADGGVSHCILEDPDGANQVLATGLPPSLLVANGAMDVLELAASPKGFCSARGASPLTLTFGSIPSGDSPPLLKPSWSDVVLPKEARGPQLPSIIRLKSDVEVATSPVDFEITYHGKPVHPVKGRCAKLGQILPGYAVGAVDDVLTGRASVKSGFATEQPIDQSDEQPSDASPFKPLDKAPILKVVRFAPEILSAKASSCASHRKRMAPCSDICHPILSRRSNLGHKASEVAPVDVALYLASPPFSPPTDAHGEETVKDLSSSVDVSIVCQYEAPAVEVVPIKNGSSIRWKMKTTLENDKYTPRMHIIRWNL</sequence>
<dbReference type="EMBL" id="BSYO01000003">
    <property type="protein sequence ID" value="GMH02092.1"/>
    <property type="molecule type" value="Genomic_DNA"/>
</dbReference>
<organism evidence="2 3">
    <name type="scientific">Nepenthes gracilis</name>
    <name type="common">Slender pitcher plant</name>
    <dbReference type="NCBI Taxonomy" id="150966"/>
    <lineage>
        <taxon>Eukaryota</taxon>
        <taxon>Viridiplantae</taxon>
        <taxon>Streptophyta</taxon>
        <taxon>Embryophyta</taxon>
        <taxon>Tracheophyta</taxon>
        <taxon>Spermatophyta</taxon>
        <taxon>Magnoliopsida</taxon>
        <taxon>eudicotyledons</taxon>
        <taxon>Gunneridae</taxon>
        <taxon>Pentapetalae</taxon>
        <taxon>Caryophyllales</taxon>
        <taxon>Nepenthaceae</taxon>
        <taxon>Nepenthes</taxon>
    </lineage>
</organism>
<accession>A0AAD3S0M5</accession>
<gene>
    <name evidence="2" type="ORF">Nepgr_003931</name>
</gene>
<proteinExistence type="predicted"/>
<feature type="region of interest" description="Disordered" evidence="1">
    <location>
        <begin position="290"/>
        <end position="309"/>
    </location>
</feature>
<reference evidence="2" key="1">
    <citation type="submission" date="2023-05" db="EMBL/GenBank/DDBJ databases">
        <title>Nepenthes gracilis genome sequencing.</title>
        <authorList>
            <person name="Fukushima K."/>
        </authorList>
    </citation>
    <scope>NUCLEOTIDE SEQUENCE</scope>
    <source>
        <strain evidence="2">SING2019-196</strain>
    </source>
</reference>
<protein>
    <submittedName>
        <fullName evidence="2">Uncharacterized protein</fullName>
    </submittedName>
</protein>
<evidence type="ECO:0000313" key="3">
    <source>
        <dbReference type="Proteomes" id="UP001279734"/>
    </source>
</evidence>
<dbReference type="AlphaFoldDB" id="A0AAD3S0M5"/>
<evidence type="ECO:0000256" key="1">
    <source>
        <dbReference type="SAM" id="MobiDB-lite"/>
    </source>
</evidence>